<feature type="coiled-coil region" evidence="1">
    <location>
        <begin position="674"/>
        <end position="708"/>
    </location>
</feature>
<evidence type="ECO:0000313" key="3">
    <source>
        <dbReference type="EMBL" id="KAF1847607.1"/>
    </source>
</evidence>
<reference evidence="3" key="1">
    <citation type="submission" date="2020-01" db="EMBL/GenBank/DDBJ databases">
        <authorList>
            <consortium name="DOE Joint Genome Institute"/>
            <person name="Haridas S."/>
            <person name="Albert R."/>
            <person name="Binder M."/>
            <person name="Bloem J."/>
            <person name="Labutti K."/>
            <person name="Salamov A."/>
            <person name="Andreopoulos B."/>
            <person name="Baker S.E."/>
            <person name="Barry K."/>
            <person name="Bills G."/>
            <person name="Bluhm B.H."/>
            <person name="Cannon C."/>
            <person name="Castanera R."/>
            <person name="Culley D.E."/>
            <person name="Daum C."/>
            <person name="Ezra D."/>
            <person name="Gonzalez J.B."/>
            <person name="Henrissat B."/>
            <person name="Kuo A."/>
            <person name="Liang C."/>
            <person name="Lipzen A."/>
            <person name="Lutzoni F."/>
            <person name="Magnuson J."/>
            <person name="Mondo S."/>
            <person name="Nolan M."/>
            <person name="Ohm R."/>
            <person name="Pangilinan J."/>
            <person name="Park H.-J."/>
            <person name="Ramirez L."/>
            <person name="Alfaro M."/>
            <person name="Sun H."/>
            <person name="Tritt A."/>
            <person name="Yoshinaga Y."/>
            <person name="Zwiers L.-H."/>
            <person name="Turgeon B.G."/>
            <person name="Goodwin S.B."/>
            <person name="Spatafora J.W."/>
            <person name="Crous P.W."/>
            <person name="Grigoriev I.V."/>
        </authorList>
    </citation>
    <scope>NUCLEOTIDE SEQUENCE</scope>
    <source>
        <strain evidence="3">CBS 394.84</strain>
    </source>
</reference>
<dbReference type="AlphaFoldDB" id="A0A9P4GL10"/>
<feature type="compositionally biased region" description="Polar residues" evidence="2">
    <location>
        <begin position="447"/>
        <end position="459"/>
    </location>
</feature>
<feature type="region of interest" description="Disordered" evidence="2">
    <location>
        <begin position="296"/>
        <end position="336"/>
    </location>
</feature>
<name>A0A9P4GL10_9PLEO</name>
<keyword evidence="1" id="KW-0175">Coiled coil</keyword>
<feature type="region of interest" description="Disordered" evidence="2">
    <location>
        <begin position="439"/>
        <end position="460"/>
    </location>
</feature>
<accession>A0A9P4GL10</accession>
<comment type="caution">
    <text evidence="3">The sequence shown here is derived from an EMBL/GenBank/DDBJ whole genome shotgun (WGS) entry which is preliminary data.</text>
</comment>
<dbReference type="RefSeq" id="XP_040790170.1">
    <property type="nucleotide sequence ID" value="XM_040936574.1"/>
</dbReference>
<feature type="region of interest" description="Disordered" evidence="2">
    <location>
        <begin position="795"/>
        <end position="835"/>
    </location>
</feature>
<dbReference type="GeneID" id="63853824"/>
<feature type="region of interest" description="Disordered" evidence="2">
    <location>
        <begin position="1"/>
        <end position="80"/>
    </location>
</feature>
<evidence type="ECO:0000313" key="4">
    <source>
        <dbReference type="Proteomes" id="UP000800039"/>
    </source>
</evidence>
<sequence length="835" mass="93537">MQGDKEGSFATFPASTFPYSADESSPLSDVPSEQPDKLAPSLDATPVEIDNGDHQEPANSSVDVPDSARAESSENDSSDDEACMSFTCQHCDRPYSTDKGLERHLKDDSSRCARNRLDVGEVTLWTCPRCHAQMGKKYSAERHVKESCWKICDECCESGNTQCDAIQQDGNCTNCEKTSKSCTKYTEAVPDCAPELLARLPTQSRKLRAKQTAAATRPKVKREKRKAVKSPETSPPLKHAAKRPAAAVKEGRIASHGDSAIPYNNDPGRAQRSHRHTSNEAVQSWLRDYQESHVSRSSILPEHAQRNRLPRVDTSDTPAMFPNMSNQNSFASGSFDPSTPYAGSDLNQSMQRALFRQQQHVHNMTMLARYEQRSGIGKYRLPQIRNPVTEMDLGQHSFEDIHPPDARVGRFRPAQNAKFHIHEDVPNGYMNQPRGAQFLASAPGSRLPSSQSSTKQLESAQPCLPDLESMADAQSVEKQHTLYELTKPNRPRTPATDPTEPTLTLQIHSNTYDANGNTIFSILLIRGSQEFGPRLDAYCQHRKKEYGADWVFIYRYRAPTKKDKNREKYIDITYNMTPNDIKDEEYPGMALADMDTIFVMKARSRIAVMVANDRGEGRVVPSPVGSQISREEVDIKNGETLVYQDGNTATQWFTQCEAKMKELRNSTGELSSTISRQNMTMMRLQNAIAELETRNAQLMQQNAQLRQDYHPTFGPTLPHLRQAVPNSGRLTQLQRRPVQGPKSPSFMSRIESVRDPLEPMSRQQFPPLMFPIFSEGEQGLPTYVGQQKPTNFQPLAGYVPSQGMPMTSQNLRHQDPVQDAASKVAAGQDRDKAEE</sequence>
<gene>
    <name evidence="3" type="ORF">K460DRAFT_402944</name>
</gene>
<proteinExistence type="predicted"/>
<feature type="compositionally biased region" description="Basic residues" evidence="2">
    <location>
        <begin position="218"/>
        <end position="228"/>
    </location>
</feature>
<feature type="compositionally biased region" description="Polar residues" evidence="2">
    <location>
        <begin position="13"/>
        <end position="27"/>
    </location>
</feature>
<evidence type="ECO:0000256" key="2">
    <source>
        <dbReference type="SAM" id="MobiDB-lite"/>
    </source>
</evidence>
<organism evidence="3 4">
    <name type="scientific">Cucurbitaria berberidis CBS 394.84</name>
    <dbReference type="NCBI Taxonomy" id="1168544"/>
    <lineage>
        <taxon>Eukaryota</taxon>
        <taxon>Fungi</taxon>
        <taxon>Dikarya</taxon>
        <taxon>Ascomycota</taxon>
        <taxon>Pezizomycotina</taxon>
        <taxon>Dothideomycetes</taxon>
        <taxon>Pleosporomycetidae</taxon>
        <taxon>Pleosporales</taxon>
        <taxon>Pleosporineae</taxon>
        <taxon>Cucurbitariaceae</taxon>
        <taxon>Cucurbitaria</taxon>
    </lineage>
</organism>
<feature type="compositionally biased region" description="Polar residues" evidence="2">
    <location>
        <begin position="323"/>
        <end position="336"/>
    </location>
</feature>
<feature type="region of interest" description="Disordered" evidence="2">
    <location>
        <begin position="203"/>
        <end position="282"/>
    </location>
</feature>
<keyword evidence="4" id="KW-1185">Reference proteome</keyword>
<dbReference type="Proteomes" id="UP000800039">
    <property type="component" value="Unassembled WGS sequence"/>
</dbReference>
<dbReference type="OrthoDB" id="3799995at2759"/>
<dbReference type="EMBL" id="ML976615">
    <property type="protein sequence ID" value="KAF1847607.1"/>
    <property type="molecule type" value="Genomic_DNA"/>
</dbReference>
<protein>
    <submittedName>
        <fullName evidence="3">Uncharacterized protein</fullName>
    </submittedName>
</protein>
<evidence type="ECO:0000256" key="1">
    <source>
        <dbReference type="SAM" id="Coils"/>
    </source>
</evidence>